<dbReference type="EMBL" id="JACHIA010000030">
    <property type="protein sequence ID" value="MBB6073813.1"/>
    <property type="molecule type" value="Genomic_DNA"/>
</dbReference>
<keyword evidence="4" id="KW-1185">Reference proteome</keyword>
<dbReference type="GO" id="GO:0005975">
    <property type="term" value="P:carbohydrate metabolic process"/>
    <property type="evidence" value="ECO:0007669"/>
    <property type="project" value="InterPro"/>
</dbReference>
<dbReference type="Gene3D" id="1.50.10.10">
    <property type="match status" value="1"/>
</dbReference>
<name>A0A841H792_9BACT</name>
<dbReference type="InterPro" id="IPR012341">
    <property type="entry name" value="6hp_glycosidase-like_sf"/>
</dbReference>
<evidence type="ECO:0000256" key="1">
    <source>
        <dbReference type="PIRSR" id="PIRSR607822-1"/>
    </source>
</evidence>
<feature type="domain" description="Lantibiotic biosynthesis protein dehydration" evidence="2">
    <location>
        <begin position="229"/>
        <end position="594"/>
    </location>
</feature>
<dbReference type="SMART" id="SM01260">
    <property type="entry name" value="LANC_like"/>
    <property type="match status" value="1"/>
</dbReference>
<keyword evidence="1" id="KW-0479">Metal-binding</keyword>
<dbReference type="InterPro" id="IPR007822">
    <property type="entry name" value="LANC-like"/>
</dbReference>
<accession>A0A841H792</accession>
<dbReference type="RefSeq" id="WP_170040211.1">
    <property type="nucleotide sequence ID" value="NZ_JABDTL010000002.1"/>
</dbReference>
<feature type="binding site" evidence="1">
    <location>
        <position position="935"/>
    </location>
    <ligand>
        <name>Zn(2+)</name>
        <dbReference type="ChEBI" id="CHEBI:29105"/>
    </ligand>
</feature>
<evidence type="ECO:0000313" key="3">
    <source>
        <dbReference type="EMBL" id="MBB6073813.1"/>
    </source>
</evidence>
<dbReference type="NCBIfam" id="TIGR03897">
    <property type="entry name" value="lanti_2_LanM"/>
    <property type="match status" value="1"/>
</dbReference>
<reference evidence="3 4" key="1">
    <citation type="submission" date="2020-08" db="EMBL/GenBank/DDBJ databases">
        <title>Genomic Encyclopedia of Type Strains, Phase IV (KMG-IV): sequencing the most valuable type-strain genomes for metagenomic binning, comparative biology and taxonomic classification.</title>
        <authorList>
            <person name="Goeker M."/>
        </authorList>
    </citation>
    <scope>NUCLEOTIDE SEQUENCE [LARGE SCALE GENOMIC DNA]</scope>
    <source>
        <strain evidence="3 4">DSM 29007</strain>
    </source>
</reference>
<dbReference type="AlphaFoldDB" id="A0A841H792"/>
<dbReference type="Pfam" id="PF05147">
    <property type="entry name" value="LANC_like"/>
    <property type="match status" value="1"/>
</dbReference>
<dbReference type="InterPro" id="IPR017146">
    <property type="entry name" value="Lanti_2_LanM"/>
</dbReference>
<evidence type="ECO:0000259" key="2">
    <source>
        <dbReference type="Pfam" id="PF13575"/>
    </source>
</evidence>
<dbReference type="InterPro" id="IPR025410">
    <property type="entry name" value="Lant_dehyd"/>
</dbReference>
<comment type="caution">
    <text evidence="3">The sequence shown here is derived from an EMBL/GenBank/DDBJ whole genome shotgun (WGS) entry which is preliminary data.</text>
</comment>
<dbReference type="PIRSF" id="PIRSF037228">
    <property type="entry name" value="Lant_mod_RumM"/>
    <property type="match status" value="1"/>
</dbReference>
<dbReference type="GO" id="GO:0031179">
    <property type="term" value="P:peptide modification"/>
    <property type="evidence" value="ECO:0007669"/>
    <property type="project" value="InterPro"/>
</dbReference>
<sequence>MTIAEPHPAAAASSGNGMDDEELRAVAAAAAPLFERLDGAYEPVGTADDVAPARLAEWRRAVAGDDPERFRRRLAWDGLDEARVLPVLGSVRLRDGVPLPAWADDLRVMLAAGDADTAPAFVDADAPIAFQDALAPFVTAASAKVQERVDFGGFTSEARGRVERALLQRLFTVAGPVLLQEFNIFRHPRLSALDRLFQVATGRIGREVYAAFVAELRAGGWRALLVRHPVLARLMSVVWRHWIDATVEMVERLRADAPALETAFGARGAVTGVHTGLSDAHRGGRSVSILTFSSGARVVYKPRDVAGERVWAELLAAFQDAAPAGGLRPAQVIDRGGYGWMECVESATCDTQAEADAYHERLGILLALTYALGTNDCHYENLVASGAHPVLVDLETLLHPVVDPRLPGAPSRVRLDESVLRTGFLPYWMGTEAGLAFDVSGLGAVDAQPSRRPVPEWRRPNTDLMELALEHREREPGPNAPTLRGQPLLPEHFQDAISRGFRAGYHAAAERLPALLPRLEPLRVRMVIRPTYAYYLAMQAAATPDALRDGVLRSIRLDGLVGDYLAFDAPPANWPALAAERIALEVQDAPHFTAAATDAALETELGPLDGVILRPALDDVRARLARMGADDLGVQVGTVLASLDTRTEMESHAPSTAPASGSVAVPPLSGDELLAQALEIGAALRRAAIRGVDGTPYWLSLRRNAALGKFRIEVSGPDLFEGRAGIALFFAALARATGDAEARSTATELLHALAAEVDAVAAAPDRLGVPQHGLAGMAGLAYALPRAAGLLNAPALAHAPVERLLDVLEPASLLDSRSFDLIGGGAGTLLSLLGAGDRALPFAAACGDALLEGRVRMADGRRAWPTLENRVLTGLAHGTAGIALALARLGRATGHARFTAAAVEAAAYEDALYDDGAGNWPDLRWDPHTFADGWCHGGPGIALARLDPPDDAAAAPRWRTDAARGLRVAAGAPLGRLDHLCCGNLGRALCLVEGGRRLGLDGAVAAGEALAAAVVARARREGGYGLWRRYDGFLAFPGLFQGLAGVGYAFLRIAAPGDVPNVLTLE</sequence>
<evidence type="ECO:0000313" key="4">
    <source>
        <dbReference type="Proteomes" id="UP000582837"/>
    </source>
</evidence>
<organism evidence="3 4">
    <name type="scientific">Longimicrobium terrae</name>
    <dbReference type="NCBI Taxonomy" id="1639882"/>
    <lineage>
        <taxon>Bacteria</taxon>
        <taxon>Pseudomonadati</taxon>
        <taxon>Gemmatimonadota</taxon>
        <taxon>Longimicrobiia</taxon>
        <taxon>Longimicrobiales</taxon>
        <taxon>Longimicrobiaceae</taxon>
        <taxon>Longimicrobium</taxon>
    </lineage>
</organism>
<dbReference type="CDD" id="cd04792">
    <property type="entry name" value="LanM-like"/>
    <property type="match status" value="1"/>
</dbReference>
<dbReference type="Proteomes" id="UP000582837">
    <property type="component" value="Unassembled WGS sequence"/>
</dbReference>
<dbReference type="GO" id="GO:0046872">
    <property type="term" value="F:metal ion binding"/>
    <property type="evidence" value="ECO:0007669"/>
    <property type="project" value="UniProtKB-KW"/>
</dbReference>
<protein>
    <submittedName>
        <fullName evidence="3">Type 2 lantibiotic biosynthesis protein LanM</fullName>
    </submittedName>
</protein>
<dbReference type="SUPFAM" id="SSF158745">
    <property type="entry name" value="LanC-like"/>
    <property type="match status" value="1"/>
</dbReference>
<dbReference type="PRINTS" id="PR01950">
    <property type="entry name" value="LANCSUPER"/>
</dbReference>
<dbReference type="Pfam" id="PF13575">
    <property type="entry name" value="DUF4135"/>
    <property type="match status" value="1"/>
</dbReference>
<keyword evidence="1" id="KW-0862">Zinc</keyword>
<proteinExistence type="predicted"/>
<gene>
    <name evidence="3" type="ORF">HNQ61_005491</name>
</gene>